<reference evidence="3" key="1">
    <citation type="submission" date="2023-04" db="EMBL/GenBank/DDBJ databases">
        <title>Chromosome-level genome of Chaenocephalus aceratus.</title>
        <authorList>
            <person name="Park H."/>
        </authorList>
    </citation>
    <scope>NUCLEOTIDE SEQUENCE</scope>
    <source>
        <strain evidence="3">DE</strain>
        <tissue evidence="3">Muscle</tissue>
    </source>
</reference>
<name>A0AAD9F2Z1_DISEL</name>
<feature type="compositionally biased region" description="Polar residues" evidence="2">
    <location>
        <begin position="100"/>
        <end position="112"/>
    </location>
</feature>
<organism evidence="3 4">
    <name type="scientific">Dissostichus eleginoides</name>
    <name type="common">Patagonian toothfish</name>
    <name type="synonym">Dissostichus amissus</name>
    <dbReference type="NCBI Taxonomy" id="100907"/>
    <lineage>
        <taxon>Eukaryota</taxon>
        <taxon>Metazoa</taxon>
        <taxon>Chordata</taxon>
        <taxon>Craniata</taxon>
        <taxon>Vertebrata</taxon>
        <taxon>Euteleostomi</taxon>
        <taxon>Actinopterygii</taxon>
        <taxon>Neopterygii</taxon>
        <taxon>Teleostei</taxon>
        <taxon>Neoteleostei</taxon>
        <taxon>Acanthomorphata</taxon>
        <taxon>Eupercaria</taxon>
        <taxon>Perciformes</taxon>
        <taxon>Notothenioidei</taxon>
        <taxon>Nototheniidae</taxon>
        <taxon>Dissostichus</taxon>
    </lineage>
</organism>
<keyword evidence="1" id="KW-0175">Coiled coil</keyword>
<evidence type="ECO:0000313" key="3">
    <source>
        <dbReference type="EMBL" id="KAK1890853.1"/>
    </source>
</evidence>
<dbReference type="AlphaFoldDB" id="A0AAD9F2Z1"/>
<feature type="region of interest" description="Disordered" evidence="2">
    <location>
        <begin position="100"/>
        <end position="167"/>
    </location>
</feature>
<comment type="caution">
    <text evidence="3">The sequence shown here is derived from an EMBL/GenBank/DDBJ whole genome shotgun (WGS) entry which is preliminary data.</text>
</comment>
<evidence type="ECO:0000313" key="4">
    <source>
        <dbReference type="Proteomes" id="UP001228049"/>
    </source>
</evidence>
<gene>
    <name evidence="3" type="ORF">KUDE01_009684</name>
</gene>
<dbReference type="Proteomes" id="UP001228049">
    <property type="component" value="Unassembled WGS sequence"/>
</dbReference>
<feature type="coiled-coil region" evidence="1">
    <location>
        <begin position="35"/>
        <end position="69"/>
    </location>
</feature>
<feature type="region of interest" description="Disordered" evidence="2">
    <location>
        <begin position="339"/>
        <end position="407"/>
    </location>
</feature>
<dbReference type="InterPro" id="IPR036514">
    <property type="entry name" value="SGNH_hydro_sf"/>
</dbReference>
<dbReference type="SUPFAM" id="SSF52266">
    <property type="entry name" value="SGNH hydrolase"/>
    <property type="match status" value="1"/>
</dbReference>
<dbReference type="Gene3D" id="3.40.50.1110">
    <property type="entry name" value="SGNH hydrolase"/>
    <property type="match status" value="1"/>
</dbReference>
<dbReference type="EMBL" id="JASDAP010000015">
    <property type="protein sequence ID" value="KAK1890853.1"/>
    <property type="molecule type" value="Genomic_DNA"/>
</dbReference>
<evidence type="ECO:0000256" key="2">
    <source>
        <dbReference type="SAM" id="MobiDB-lite"/>
    </source>
</evidence>
<feature type="compositionally biased region" description="Polar residues" evidence="2">
    <location>
        <begin position="153"/>
        <end position="167"/>
    </location>
</feature>
<protein>
    <submittedName>
        <fullName evidence="3">Platelet-activating factor acetylhydrolase IB subunit beta like</fullName>
    </submittedName>
</protein>
<feature type="compositionally biased region" description="Polar residues" evidence="2">
    <location>
        <begin position="390"/>
        <end position="405"/>
    </location>
</feature>
<feature type="compositionally biased region" description="Low complexity" evidence="2">
    <location>
        <begin position="114"/>
        <end position="142"/>
    </location>
</feature>
<accession>A0AAD9F2Z1</accession>
<proteinExistence type="predicted"/>
<keyword evidence="4" id="KW-1185">Reference proteome</keyword>
<sequence>MTLLRESLSLQEIEIVEMREKLSHSPSSESFQQIKDELCQLKKELKTSIQQLRGEVTVLQEDGDILKKEITAVKEELHLKHQTILGLKEQLQNLTATALQRPQPATSNTQLTEPRPSTSSLLLQPSPQPSSSKTSPNPTLKPFTNGPAPQHEPQPSTSYQLDNIPPSTIKITTDTEATDAEVIILIDSNGKFLDEEQLFPGQKVKKIWCPRTDNALDVLTKAKLGEPSHIIVHTGTNNLRIEQERVAESVTRVALKATQSFPNSKITVSTILPRRDFHPLTIHRINSEISRGCAVMPNVHLAHHPTLSIHSLHDHVHLRKDIVKVFAKTLKDVALGRSQGGASVSRGRASQHITGPPLSPPAREYRRYPLGSGPYPPPPLLPHLQSQPPRTSAIQARQASTTPINSRPIPGYQPCPPFQQPAQKSYATALKTPPNIGRNGADLGEITHLLSLICTKLMSQVV</sequence>
<evidence type="ECO:0000256" key="1">
    <source>
        <dbReference type="SAM" id="Coils"/>
    </source>
</evidence>